<dbReference type="Proteomes" id="UP000826014">
    <property type="component" value="Chromosome"/>
</dbReference>
<evidence type="ECO:0000313" key="3">
    <source>
        <dbReference type="Proteomes" id="UP000826014"/>
    </source>
</evidence>
<feature type="chain" id="PRO_5045502413" evidence="1">
    <location>
        <begin position="22"/>
        <end position="274"/>
    </location>
</feature>
<dbReference type="EMBL" id="CP075587">
    <property type="protein sequence ID" value="QYF48697.1"/>
    <property type="molecule type" value="Genomic_DNA"/>
</dbReference>
<accession>A0ABX8V2I0</accession>
<feature type="signal peptide" evidence="1">
    <location>
        <begin position="1"/>
        <end position="21"/>
    </location>
</feature>
<sequence length="274" mass="31555">MKRLFISTVFALALCSSLDLCSESSMRIVPVSATPEPDHVNLKVIYPSEKKLCRSDSRGQIRITGLALGVDSEFPRKKEIFNDPKGQTLHMIIDNQPYFTITESDMDAWRGIDENSNEIALFDIPFALRPGMHVMRVFPARSFKESLKDKGCFAVRTFYHQNHDQRFFVDLCKPYLTYNEPQGTYFQQGCGQQGCNPQPILLDFYITNCQLSRDGYKVSVEIDHATKEILTSWQPYYIYGLKRGAHHIRLQLLDSNNQLVPGIFNNVERRFNIQ</sequence>
<name>A0ABX8V2I0_9BACT</name>
<proteinExistence type="predicted"/>
<evidence type="ECO:0000313" key="2">
    <source>
        <dbReference type="EMBL" id="QYF48697.1"/>
    </source>
</evidence>
<keyword evidence="3" id="KW-1185">Reference proteome</keyword>
<reference evidence="2 3" key="1">
    <citation type="journal article" date="2022" name="bioRxiv">
        <title>Ecology and evolution of chlamydial symbionts of arthropods.</title>
        <authorList>
            <person name="Halter T."/>
            <person name="Koestlbacher S."/>
            <person name="Collingro A."/>
            <person name="Sixt B.S."/>
            <person name="Toenshoff E.R."/>
            <person name="Hendrickx F."/>
            <person name="Kostanjsek R."/>
            <person name="Horn M."/>
        </authorList>
    </citation>
    <scope>NUCLEOTIDE SEQUENCE [LARGE SCALE GENOMIC DNA]</scope>
    <source>
        <strain evidence="2">W744xW776</strain>
    </source>
</reference>
<gene>
    <name evidence="2" type="ORF">RHABOEDO_000901</name>
</gene>
<organism evidence="2 3">
    <name type="scientific">Candidatus Rhabdochlamydia oedothoracis</name>
    <dbReference type="NCBI Taxonomy" id="2720720"/>
    <lineage>
        <taxon>Bacteria</taxon>
        <taxon>Pseudomonadati</taxon>
        <taxon>Chlamydiota</taxon>
        <taxon>Chlamydiia</taxon>
        <taxon>Parachlamydiales</taxon>
        <taxon>Candidatus Rhabdochlamydiaceae</taxon>
        <taxon>Candidatus Rhabdochlamydia</taxon>
    </lineage>
</organism>
<protein>
    <submittedName>
        <fullName evidence="2">Uncharacterized protein</fullName>
    </submittedName>
</protein>
<keyword evidence="1" id="KW-0732">Signal</keyword>
<dbReference type="RefSeq" id="WP_215216453.1">
    <property type="nucleotide sequence ID" value="NZ_CP075587.1"/>
</dbReference>
<evidence type="ECO:0000256" key="1">
    <source>
        <dbReference type="SAM" id="SignalP"/>
    </source>
</evidence>